<proteinExistence type="predicted"/>
<evidence type="ECO:0000313" key="1">
    <source>
        <dbReference type="EMBL" id="MFB6491122.1"/>
    </source>
</evidence>
<reference evidence="1" key="1">
    <citation type="submission" date="2024-07" db="EMBL/GenBank/DDBJ databases">
        <title>Metagenome and Metagenome-Assembled Genomes of Archaea from a hot spring from the geothermal field of Los Azufres, Mexico.</title>
        <authorList>
            <person name="Marin-Paredes R."/>
            <person name="Martinez-Romero E."/>
            <person name="Servin-Garciduenas L.E."/>
        </authorList>
    </citation>
    <scope>NUCLEOTIDE SEQUENCE</scope>
</reference>
<protein>
    <submittedName>
        <fullName evidence="1">Uncharacterized protein</fullName>
    </submittedName>
</protein>
<evidence type="ECO:0000313" key="2">
    <source>
        <dbReference type="Proteomes" id="UP000033636"/>
    </source>
</evidence>
<organism evidence="1 2">
    <name type="scientific">Thermoproteus sp. AZ2</name>
    <dbReference type="NCBI Taxonomy" id="1609232"/>
    <lineage>
        <taxon>Archaea</taxon>
        <taxon>Thermoproteota</taxon>
        <taxon>Thermoprotei</taxon>
        <taxon>Thermoproteales</taxon>
        <taxon>Thermoproteaceae</taxon>
        <taxon>Thermoproteus</taxon>
    </lineage>
</organism>
<dbReference type="Proteomes" id="UP000033636">
    <property type="component" value="Unassembled WGS sequence"/>
</dbReference>
<comment type="caution">
    <text evidence="1">The sequence shown here is derived from an EMBL/GenBank/DDBJ whole genome shotgun (WGS) entry which is preliminary data.</text>
</comment>
<gene>
    <name evidence="1" type="ORF">TU35_007785</name>
</gene>
<name>A0ACC6V2G1_9CREN</name>
<accession>A0ACC6V2G1</accession>
<sequence>MDEAMAYMPAGAVGQVAEALGIEKGAAVPVWGTAEKRRASERLRWPGAITAMAV</sequence>
<dbReference type="EMBL" id="JZWT02000021">
    <property type="protein sequence ID" value="MFB6491122.1"/>
    <property type="molecule type" value="Genomic_DNA"/>
</dbReference>